<gene>
    <name evidence="2" type="ORF">MCHLO_02028</name>
</gene>
<name>A0ABQ0KZS2_MYCCL</name>
<feature type="compositionally biased region" description="Polar residues" evidence="1">
    <location>
        <begin position="108"/>
        <end position="120"/>
    </location>
</feature>
<feature type="compositionally biased region" description="Polar residues" evidence="1">
    <location>
        <begin position="16"/>
        <end position="25"/>
    </location>
</feature>
<proteinExistence type="predicted"/>
<evidence type="ECO:0000313" key="3">
    <source>
        <dbReference type="Proteomes" id="UP000815677"/>
    </source>
</evidence>
<sequence>MSRPRDYKSAPRQRTKSNTPSSSRSRVAAPEPMPPTIYTPKSSFRNRAKAPSTSTLFANQASQPFMGGDDESFFGSYASHEDNTLSRSSRAEAFGYLPYEPLPVGLTPSGQYATISSSGSRTEKRLKRRSRSVGSLQLRMGPEREAATVQHGHAAHAMRPQKAETVRVSSSSESKSRRQRDPSAPTPPLKDKKWRTANTETPAPVQAVEYPVYKRKGMRYLMEMFA</sequence>
<feature type="compositionally biased region" description="Polar residues" evidence="1">
    <location>
        <begin position="39"/>
        <end position="63"/>
    </location>
</feature>
<evidence type="ECO:0000256" key="1">
    <source>
        <dbReference type="SAM" id="MobiDB-lite"/>
    </source>
</evidence>
<keyword evidence="3" id="KW-1185">Reference proteome</keyword>
<dbReference type="Proteomes" id="UP000815677">
    <property type="component" value="Unassembled WGS sequence"/>
</dbReference>
<evidence type="ECO:0000313" key="2">
    <source>
        <dbReference type="EMBL" id="GAT44399.1"/>
    </source>
</evidence>
<organism evidence="2 3">
    <name type="scientific">Mycena chlorophos</name>
    <name type="common">Agaric fungus</name>
    <name type="synonym">Agaricus chlorophos</name>
    <dbReference type="NCBI Taxonomy" id="658473"/>
    <lineage>
        <taxon>Eukaryota</taxon>
        <taxon>Fungi</taxon>
        <taxon>Dikarya</taxon>
        <taxon>Basidiomycota</taxon>
        <taxon>Agaricomycotina</taxon>
        <taxon>Agaricomycetes</taxon>
        <taxon>Agaricomycetidae</taxon>
        <taxon>Agaricales</taxon>
        <taxon>Marasmiineae</taxon>
        <taxon>Mycenaceae</taxon>
        <taxon>Mycena</taxon>
    </lineage>
</organism>
<dbReference type="EMBL" id="DF839699">
    <property type="protein sequence ID" value="GAT44399.1"/>
    <property type="molecule type" value="Genomic_DNA"/>
</dbReference>
<accession>A0ABQ0KZS2</accession>
<reference evidence="2" key="1">
    <citation type="submission" date="2014-09" db="EMBL/GenBank/DDBJ databases">
        <title>Genome sequence of the luminous mushroom Mycena chlorophos for searching fungal bioluminescence genes.</title>
        <authorList>
            <person name="Tanaka Y."/>
            <person name="Kasuga D."/>
            <person name="Oba Y."/>
            <person name="Hase S."/>
            <person name="Sato K."/>
            <person name="Oba Y."/>
            <person name="Sakakibara Y."/>
        </authorList>
    </citation>
    <scope>NUCLEOTIDE SEQUENCE</scope>
</reference>
<feature type="region of interest" description="Disordered" evidence="1">
    <location>
        <begin position="1"/>
        <end position="73"/>
    </location>
</feature>
<feature type="region of interest" description="Disordered" evidence="1">
    <location>
        <begin position="105"/>
        <end position="205"/>
    </location>
</feature>
<protein>
    <submittedName>
        <fullName evidence="2">Uncharacterized protein</fullName>
    </submittedName>
</protein>